<gene>
    <name evidence="2" type="ORF">FIESC28_05412</name>
</gene>
<keyword evidence="1" id="KW-0732">Signal</keyword>
<feature type="signal peptide" evidence="1">
    <location>
        <begin position="1"/>
        <end position="20"/>
    </location>
</feature>
<reference evidence="2 3" key="1">
    <citation type="submission" date="2018-06" db="EMBL/GenBank/DDBJ databases">
        <title>Fusarium incarnatum-equiseti species complex species 28.</title>
        <authorList>
            <person name="Gardiner D.M."/>
        </authorList>
    </citation>
    <scope>NUCLEOTIDE SEQUENCE [LARGE SCALE GENOMIC DNA]</scope>
    <source>
        <strain evidence="2 3">FIESC_28</strain>
    </source>
</reference>
<dbReference type="Proteomes" id="UP000253153">
    <property type="component" value="Unassembled WGS sequence"/>
</dbReference>
<organism evidence="2 3">
    <name type="scientific">Fusarium coffeatum</name>
    <dbReference type="NCBI Taxonomy" id="231269"/>
    <lineage>
        <taxon>Eukaryota</taxon>
        <taxon>Fungi</taxon>
        <taxon>Dikarya</taxon>
        <taxon>Ascomycota</taxon>
        <taxon>Pezizomycotina</taxon>
        <taxon>Sordariomycetes</taxon>
        <taxon>Hypocreomycetidae</taxon>
        <taxon>Hypocreales</taxon>
        <taxon>Nectriaceae</taxon>
        <taxon>Fusarium</taxon>
        <taxon>Fusarium incarnatum-equiseti species complex</taxon>
    </lineage>
</organism>
<dbReference type="AlphaFoldDB" id="A0A366RSR1"/>
<evidence type="ECO:0000256" key="1">
    <source>
        <dbReference type="SAM" id="SignalP"/>
    </source>
</evidence>
<proteinExistence type="predicted"/>
<dbReference type="EMBL" id="QKXC01000108">
    <property type="protein sequence ID" value="RBR20133.1"/>
    <property type="molecule type" value="Genomic_DNA"/>
</dbReference>
<comment type="caution">
    <text evidence="2">The sequence shown here is derived from an EMBL/GenBank/DDBJ whole genome shotgun (WGS) entry which is preliminary data.</text>
</comment>
<keyword evidence="3" id="KW-1185">Reference proteome</keyword>
<protein>
    <submittedName>
        <fullName evidence="2">Uncharacterized protein</fullName>
    </submittedName>
</protein>
<name>A0A366RSR1_9HYPO</name>
<accession>A0A366RSR1</accession>
<dbReference type="RefSeq" id="XP_031016442.1">
    <property type="nucleotide sequence ID" value="XM_031159559.1"/>
</dbReference>
<evidence type="ECO:0000313" key="3">
    <source>
        <dbReference type="Proteomes" id="UP000253153"/>
    </source>
</evidence>
<sequence length="79" mass="8905">MHHPTILTNVITLFINMALAVNQKYDVDVTRINYNGDDYSLLSVAPSVHTINRDVEVTELKIVSVYSNVPVITYPMGNR</sequence>
<feature type="chain" id="PRO_5016950296" evidence="1">
    <location>
        <begin position="21"/>
        <end position="79"/>
    </location>
</feature>
<dbReference type="GeneID" id="41994855"/>
<evidence type="ECO:0000313" key="2">
    <source>
        <dbReference type="EMBL" id="RBR20133.1"/>
    </source>
</evidence>